<evidence type="ECO:0000313" key="2">
    <source>
        <dbReference type="Proteomes" id="UP000244810"/>
    </source>
</evidence>
<gene>
    <name evidence="1" type="ORF">DDE23_12345</name>
</gene>
<organism evidence="1 2">
    <name type="scientific">Pararhodobacter aggregans</name>
    <dbReference type="NCBI Taxonomy" id="404875"/>
    <lineage>
        <taxon>Bacteria</taxon>
        <taxon>Pseudomonadati</taxon>
        <taxon>Pseudomonadota</taxon>
        <taxon>Alphaproteobacteria</taxon>
        <taxon>Rhodobacterales</taxon>
        <taxon>Paracoccaceae</taxon>
        <taxon>Pararhodobacter</taxon>
    </lineage>
</organism>
<evidence type="ECO:0000313" key="1">
    <source>
        <dbReference type="EMBL" id="PVE47042.1"/>
    </source>
</evidence>
<dbReference type="Proteomes" id="UP000244810">
    <property type="component" value="Unassembled WGS sequence"/>
</dbReference>
<proteinExistence type="predicted"/>
<dbReference type="EMBL" id="QDDR01000006">
    <property type="protein sequence ID" value="PVE47042.1"/>
    <property type="molecule type" value="Genomic_DNA"/>
</dbReference>
<dbReference type="OrthoDB" id="8451504at2"/>
<dbReference type="AlphaFoldDB" id="A0A2T7UQU9"/>
<accession>A0A2T7UQU9</accession>
<keyword evidence="2" id="KW-1185">Reference proteome</keyword>
<name>A0A2T7UQU9_9RHOB</name>
<sequence length="193" mass="21286">MQNAVEIELRKFMPGEVIEGLGVPKKRRHNWGERHGLWPLKDGKHFRADVFDIAEMLAFSRIFPLMVGRGDEVLPLAKYAARGIGVFALMDQGQALADWKLAPGWWASVLEERFPEDPRLGIEVSWEGAETPSPARWLVLADQGAEVAMSAAELEDNAYRGPVSLLDLRTLGRGVAETFGDLMSLHPAGDAAP</sequence>
<comment type="caution">
    <text evidence="1">The sequence shown here is derived from an EMBL/GenBank/DDBJ whole genome shotgun (WGS) entry which is preliminary data.</text>
</comment>
<dbReference type="RefSeq" id="WP_107752054.1">
    <property type="nucleotide sequence ID" value="NZ_QBKF01000006.1"/>
</dbReference>
<reference evidence="1 2" key="1">
    <citation type="journal article" date="2011" name="Syst. Appl. Microbiol.">
        <title>Defluviimonas denitrificans gen. nov., sp. nov., and Pararhodobacter aggregans gen. nov., sp. nov., non-phototrophic Rhodobacteraceae from the biofilter of a marine aquaculture.</title>
        <authorList>
            <person name="Foesel B.U."/>
            <person name="Drake H.L."/>
            <person name="Schramm A."/>
        </authorList>
    </citation>
    <scope>NUCLEOTIDE SEQUENCE [LARGE SCALE GENOMIC DNA]</scope>
    <source>
        <strain evidence="1 2">D1-19</strain>
    </source>
</reference>
<protein>
    <submittedName>
        <fullName evidence="1">Uncharacterized protein</fullName>
    </submittedName>
</protein>